<keyword evidence="2" id="KW-1185">Reference proteome</keyword>
<dbReference type="EMBL" id="CVRI01000010">
    <property type="protein sequence ID" value="CRK88759.1"/>
    <property type="molecule type" value="Genomic_DNA"/>
</dbReference>
<sequence length="138" mass="16311">MHPMTACREVIGSCWLFYQLYGSLKRESLGFKIRINADFIFVALVLVGKTMKTEIKIPTQKYDRVIKRRRGVINLDFYTLKRRNKCLMKKKTKSKRRSPHISHLRHFELVKKNSQKKLKVKRQLNAIKAEANDYGDVI</sequence>
<reference evidence="1 2" key="1">
    <citation type="submission" date="2015-04" db="EMBL/GenBank/DDBJ databases">
        <authorList>
            <person name="Syromyatnikov M.Y."/>
            <person name="Popov V.N."/>
        </authorList>
    </citation>
    <scope>NUCLEOTIDE SEQUENCE [LARGE SCALE GENOMIC DNA]</scope>
</reference>
<accession>A0A1J1HL23</accession>
<protein>
    <submittedName>
        <fullName evidence="1">CLUMA_CG002813, isoform A</fullName>
    </submittedName>
</protein>
<gene>
    <name evidence="1" type="ORF">CLUMA_CG002813</name>
</gene>
<dbReference type="AlphaFoldDB" id="A0A1J1HL23"/>
<evidence type="ECO:0000313" key="2">
    <source>
        <dbReference type="Proteomes" id="UP000183832"/>
    </source>
</evidence>
<proteinExistence type="predicted"/>
<evidence type="ECO:0000313" key="1">
    <source>
        <dbReference type="EMBL" id="CRK88759.1"/>
    </source>
</evidence>
<name>A0A1J1HL23_9DIPT</name>
<dbReference type="Proteomes" id="UP000183832">
    <property type="component" value="Unassembled WGS sequence"/>
</dbReference>
<organism evidence="1 2">
    <name type="scientific">Clunio marinus</name>
    <dbReference type="NCBI Taxonomy" id="568069"/>
    <lineage>
        <taxon>Eukaryota</taxon>
        <taxon>Metazoa</taxon>
        <taxon>Ecdysozoa</taxon>
        <taxon>Arthropoda</taxon>
        <taxon>Hexapoda</taxon>
        <taxon>Insecta</taxon>
        <taxon>Pterygota</taxon>
        <taxon>Neoptera</taxon>
        <taxon>Endopterygota</taxon>
        <taxon>Diptera</taxon>
        <taxon>Nematocera</taxon>
        <taxon>Chironomoidea</taxon>
        <taxon>Chironomidae</taxon>
        <taxon>Clunio</taxon>
    </lineage>
</organism>